<protein>
    <submittedName>
        <fullName evidence="7">Kynurenine/alpha-aminoadipate aminotransferase, mitochondrial</fullName>
        <ecNumber evidence="7">2.6.1.7</ecNumber>
    </submittedName>
</protein>
<sequence>MRCSLRYQELITMPLDYERMLSTEFHRRPSPAIRGLLAFESKPDMISFLAGKPNPSGFPFQSISVTLKPDAIMSNDPETNTPTELVIEGDTLNRVLQYGSSSSDILFSEAIGAIVTAVHGRTRNDGTPAGDFEMSVGTGSQDLLSKTSTVLFDPGDTVLLESPMYPGLLPDFTSRGIHVVNIDTDDEGLSATSLASVLENWSTNANTAHLRFPKALYTVPTGGNPAGTTASADRKREILRLVRTHNVLILEDDPYFYLAFDGLGEDPVSRKRVPSYFALEREESETFGCGYVLRFESFSKILSAGMRVGYVVGPTPIVRAIVAYTASSNIHPSSLDQVIIAQLLKHWGVNGFLQHVDKVATMYRHRRDMFLQSLNATLRGDAPVATWVMPVAGMFFWLKLHLPPTATAPEGDSFKTISENAIAHNVLVVPGSSFYADGRVTPYARASFSVTPDDQILEGLRRLRKAIEATWKEAGYDTIPPMP</sequence>
<feature type="domain" description="Aminotransferase class I/classII large" evidence="6">
    <location>
        <begin position="135"/>
        <end position="461"/>
    </location>
</feature>
<accession>A0A3G2S2A7</accession>
<evidence type="ECO:0000259" key="6">
    <source>
        <dbReference type="Pfam" id="PF00155"/>
    </source>
</evidence>
<evidence type="ECO:0000256" key="1">
    <source>
        <dbReference type="ARBA" id="ARBA00001933"/>
    </source>
</evidence>
<keyword evidence="3 7" id="KW-0032">Aminotransferase</keyword>
<reference evidence="7 8" key="1">
    <citation type="submission" date="2018-10" db="EMBL/GenBank/DDBJ databases">
        <title>Complete genome sequence of Malassezia restricta CBS 7877.</title>
        <authorList>
            <person name="Morand S.C."/>
            <person name="Bertignac M."/>
            <person name="Iltis A."/>
            <person name="Kolder I."/>
            <person name="Pirovano W."/>
            <person name="Jourdain R."/>
            <person name="Clavaud C."/>
        </authorList>
    </citation>
    <scope>NUCLEOTIDE SEQUENCE [LARGE SCALE GENOMIC DNA]</scope>
    <source>
        <strain evidence="7 8">CBS 7877</strain>
    </source>
</reference>
<evidence type="ECO:0000313" key="7">
    <source>
        <dbReference type="EMBL" id="AYO41278.1"/>
    </source>
</evidence>
<dbReference type="InterPro" id="IPR050859">
    <property type="entry name" value="Class-I_PLP-dep_aminotransf"/>
</dbReference>
<dbReference type="GO" id="GO:0030170">
    <property type="term" value="F:pyridoxal phosphate binding"/>
    <property type="evidence" value="ECO:0007669"/>
    <property type="project" value="InterPro"/>
</dbReference>
<evidence type="ECO:0000313" key="8">
    <source>
        <dbReference type="Proteomes" id="UP000269793"/>
    </source>
</evidence>
<dbReference type="InterPro" id="IPR015421">
    <property type="entry name" value="PyrdxlP-dep_Trfase_major"/>
</dbReference>
<evidence type="ECO:0000256" key="2">
    <source>
        <dbReference type="ARBA" id="ARBA00007441"/>
    </source>
</evidence>
<organism evidence="7 8">
    <name type="scientific">Malassezia restricta (strain ATCC 96810 / NBRC 103918 / CBS 7877)</name>
    <name type="common">Seborrheic dermatitis infection agent</name>
    <dbReference type="NCBI Taxonomy" id="425264"/>
    <lineage>
        <taxon>Eukaryota</taxon>
        <taxon>Fungi</taxon>
        <taxon>Dikarya</taxon>
        <taxon>Basidiomycota</taxon>
        <taxon>Ustilaginomycotina</taxon>
        <taxon>Malasseziomycetes</taxon>
        <taxon>Malasseziales</taxon>
        <taxon>Malasseziaceae</taxon>
        <taxon>Malassezia</taxon>
    </lineage>
</organism>
<keyword evidence="4 7" id="KW-0808">Transferase</keyword>
<evidence type="ECO:0000256" key="3">
    <source>
        <dbReference type="ARBA" id="ARBA00022576"/>
    </source>
</evidence>
<evidence type="ECO:0000256" key="5">
    <source>
        <dbReference type="ARBA" id="ARBA00022898"/>
    </source>
</evidence>
<dbReference type="GO" id="GO:0016212">
    <property type="term" value="F:kynurenine-oxoglutarate transaminase activity"/>
    <property type="evidence" value="ECO:0007669"/>
    <property type="project" value="UniProtKB-EC"/>
</dbReference>
<dbReference type="OrthoDB" id="691673at2759"/>
<dbReference type="EMBL" id="CP033148">
    <property type="protein sequence ID" value="AYO41278.1"/>
    <property type="molecule type" value="Genomic_DNA"/>
</dbReference>
<dbReference type="PANTHER" id="PTHR42790">
    <property type="entry name" value="AMINOTRANSFERASE"/>
    <property type="match status" value="1"/>
</dbReference>
<gene>
    <name evidence="7" type="primary">Aadat</name>
    <name evidence="7" type="ORF">DNF11_0328</name>
</gene>
<dbReference type="CDD" id="cd00609">
    <property type="entry name" value="AAT_like"/>
    <property type="match status" value="1"/>
</dbReference>
<dbReference type="EC" id="2.6.1.7" evidence="7"/>
<name>A0A3G2S2A7_MALR7</name>
<evidence type="ECO:0000256" key="4">
    <source>
        <dbReference type="ARBA" id="ARBA00022679"/>
    </source>
</evidence>
<comment type="similarity">
    <text evidence="2">Belongs to the class-I pyridoxal-phosphate-dependent aminotransferase family.</text>
</comment>
<dbReference type="GO" id="GO:1901605">
    <property type="term" value="P:alpha-amino acid metabolic process"/>
    <property type="evidence" value="ECO:0007669"/>
    <property type="project" value="TreeGrafter"/>
</dbReference>
<dbReference type="InterPro" id="IPR004839">
    <property type="entry name" value="Aminotransferase_I/II_large"/>
</dbReference>
<dbReference type="Pfam" id="PF00155">
    <property type="entry name" value="Aminotran_1_2"/>
    <property type="match status" value="1"/>
</dbReference>
<dbReference type="PANTHER" id="PTHR42790:SF19">
    <property type="entry name" value="KYNURENINE_ALPHA-AMINOADIPATE AMINOTRANSFERASE, MITOCHONDRIAL"/>
    <property type="match status" value="1"/>
</dbReference>
<comment type="cofactor">
    <cofactor evidence="1">
        <name>pyridoxal 5'-phosphate</name>
        <dbReference type="ChEBI" id="CHEBI:597326"/>
    </cofactor>
</comment>
<dbReference type="Proteomes" id="UP000269793">
    <property type="component" value="Chromosome I"/>
</dbReference>
<keyword evidence="8" id="KW-1185">Reference proteome</keyword>
<dbReference type="STRING" id="425264.A0A3G2S2A7"/>
<dbReference type="InterPro" id="IPR015424">
    <property type="entry name" value="PyrdxlP-dep_Trfase"/>
</dbReference>
<dbReference type="Gene3D" id="3.40.640.10">
    <property type="entry name" value="Type I PLP-dependent aspartate aminotransferase-like (Major domain)"/>
    <property type="match status" value="1"/>
</dbReference>
<keyword evidence="5" id="KW-0663">Pyridoxal phosphate</keyword>
<dbReference type="SUPFAM" id="SSF53383">
    <property type="entry name" value="PLP-dependent transferases"/>
    <property type="match status" value="1"/>
</dbReference>
<dbReference type="VEuPathDB" id="FungiDB:DNF11_0328"/>
<dbReference type="AlphaFoldDB" id="A0A3G2S2A7"/>
<proteinExistence type="inferred from homology"/>